<dbReference type="Pfam" id="PF00905">
    <property type="entry name" value="Transpeptidase"/>
    <property type="match status" value="1"/>
</dbReference>
<feature type="region of interest" description="Disordered" evidence="9">
    <location>
        <begin position="1"/>
        <end position="76"/>
    </location>
</feature>
<dbReference type="Pfam" id="PF03717">
    <property type="entry name" value="PBP_dimer"/>
    <property type="match status" value="1"/>
</dbReference>
<evidence type="ECO:0000313" key="13">
    <source>
        <dbReference type="EMBL" id="ORW16771.1"/>
    </source>
</evidence>
<dbReference type="Gene3D" id="3.40.710.10">
    <property type="entry name" value="DD-peptidase/beta-lactamase superfamily"/>
    <property type="match status" value="1"/>
</dbReference>
<dbReference type="PANTHER" id="PTHR30627:SF1">
    <property type="entry name" value="PEPTIDOGLYCAN D,D-TRANSPEPTIDASE FTSI"/>
    <property type="match status" value="1"/>
</dbReference>
<protein>
    <recommendedName>
        <fullName evidence="8">Penicillin-binding protein PbpB</fullName>
    </recommendedName>
</protein>
<evidence type="ECO:0000256" key="4">
    <source>
        <dbReference type="ARBA" id="ARBA00022692"/>
    </source>
</evidence>
<dbReference type="InterPro" id="IPR005311">
    <property type="entry name" value="PBP_dimer"/>
</dbReference>
<evidence type="ECO:0000259" key="11">
    <source>
        <dbReference type="Pfam" id="PF00905"/>
    </source>
</evidence>
<organism evidence="13 14">
    <name type="scientific">Mycobacterium palustre</name>
    <dbReference type="NCBI Taxonomy" id="153971"/>
    <lineage>
        <taxon>Bacteria</taxon>
        <taxon>Bacillati</taxon>
        <taxon>Actinomycetota</taxon>
        <taxon>Actinomycetes</taxon>
        <taxon>Mycobacteriales</taxon>
        <taxon>Mycobacteriaceae</taxon>
        <taxon>Mycobacterium</taxon>
        <taxon>Mycobacterium simiae complex</taxon>
    </lineage>
</organism>
<dbReference type="Gene3D" id="3.30.450.330">
    <property type="match status" value="1"/>
</dbReference>
<dbReference type="InterPro" id="IPR012338">
    <property type="entry name" value="Beta-lactam/transpept-like"/>
</dbReference>
<dbReference type="FunFam" id="3.30.450.330:FF:000003">
    <property type="entry name" value="Cell division protein FtsI"/>
    <property type="match status" value="1"/>
</dbReference>
<comment type="subunit">
    <text evidence="7">Interacts with Wag31.</text>
</comment>
<evidence type="ECO:0000256" key="3">
    <source>
        <dbReference type="ARBA" id="ARBA00022475"/>
    </source>
</evidence>
<dbReference type="Gene3D" id="3.90.1310.10">
    <property type="entry name" value="Penicillin-binding protein 2a (Domain 2)"/>
    <property type="match status" value="1"/>
</dbReference>
<evidence type="ECO:0000256" key="8">
    <source>
        <dbReference type="ARBA" id="ARBA00072474"/>
    </source>
</evidence>
<dbReference type="InterPro" id="IPR036138">
    <property type="entry name" value="PBP_dimer_sf"/>
</dbReference>
<proteinExistence type="inferred from homology"/>
<name>A0A1X1Z0N2_9MYCO</name>
<dbReference type="PANTHER" id="PTHR30627">
    <property type="entry name" value="PEPTIDOGLYCAN D,D-TRANSPEPTIDASE"/>
    <property type="match status" value="1"/>
</dbReference>
<dbReference type="STRING" id="153971.AWC19_21640"/>
<evidence type="ECO:0000256" key="1">
    <source>
        <dbReference type="ARBA" id="ARBA00004162"/>
    </source>
</evidence>
<evidence type="ECO:0000256" key="9">
    <source>
        <dbReference type="SAM" id="MobiDB-lite"/>
    </source>
</evidence>
<sequence length="683" mass="73658">MSRGEDRRARRSQPGRPARGPRKSQEAKAIRQPKRARKAPQDAGAKARGFRKGRHAKDIRPGPAQAGHSARERRTRQVVEVGSRGASFVFRHRAGNAVIVLVTVVAAVQLFMLQVTNAPKLRAQAAGQLKVTDVEKAVRGSIVDRNNAQLAFTTESRALTFQPKRIRQQLEEAKKKNSAAPDPQERLRDIAREVSTRLNNKPDYATVLKKLQSGDNFVYLARAVDPAVASAISDKFPEVGSERQDLRQYPGGSLAANIVGGIDWDGHGLLGLEESLDSVLSGTDGSVTYDRGSDGVVIPGSYRNRHRAVNGSTVQLTIDNDIQFYVQQQVQQAKNLSGAHNVSAVVLDSKTGEVLAMANDNTFDPSQDIGRQGDRQLGNLAVSSPFEPGSVNKVITASSVIEYGLSNPDEVLQVPGSIQMGGVSIHDAWEHGVMPYTTTGIFGKSSNVGTLMLAQRVGPERFYDMVRKFGLGQRTNVGLPGESAGLVPPIDQWSGSTFSNLPIGQGLSMTLLQMTGMYQTIANDGLRVPPRIIKATIAPDGTRTEEPRPEGVRVVSPQTAQTVRGMLRAVVQRDPMGYQQGTGPAAAVPGYQMAGKTGTAQQINPGCGCYFDDVYWITFAGMATVDNPRYVIGIMMDNPQRNADGSPGHSAAPLFHNIAGWLMQRENVPLSPDPGPPLTLQAT</sequence>
<dbReference type="GO" id="GO:0051301">
    <property type="term" value="P:cell division"/>
    <property type="evidence" value="ECO:0007669"/>
    <property type="project" value="UniProtKB-KW"/>
</dbReference>
<feature type="compositionally biased region" description="Basic residues" evidence="9">
    <location>
        <begin position="48"/>
        <end position="57"/>
    </location>
</feature>
<dbReference type="RefSeq" id="WP_085081171.1">
    <property type="nucleotide sequence ID" value="NZ_JACKRZ010000205.1"/>
</dbReference>
<evidence type="ECO:0000256" key="10">
    <source>
        <dbReference type="SAM" id="Phobius"/>
    </source>
</evidence>
<evidence type="ECO:0000256" key="7">
    <source>
        <dbReference type="ARBA" id="ARBA00064769"/>
    </source>
</evidence>
<dbReference type="AlphaFoldDB" id="A0A1X1Z0N2"/>
<dbReference type="EMBL" id="LQPJ01000152">
    <property type="protein sequence ID" value="ORW16771.1"/>
    <property type="molecule type" value="Genomic_DNA"/>
</dbReference>
<keyword evidence="14" id="KW-1185">Reference proteome</keyword>
<evidence type="ECO:0000256" key="6">
    <source>
        <dbReference type="ARBA" id="ARBA00023136"/>
    </source>
</evidence>
<keyword evidence="4 10" id="KW-0812">Transmembrane</keyword>
<comment type="similarity">
    <text evidence="2">Belongs to the transpeptidase family.</text>
</comment>
<dbReference type="InterPro" id="IPR001460">
    <property type="entry name" value="PCN-bd_Tpept"/>
</dbReference>
<feature type="transmembrane region" description="Helical" evidence="10">
    <location>
        <begin position="94"/>
        <end position="113"/>
    </location>
</feature>
<dbReference type="SUPFAM" id="SSF56519">
    <property type="entry name" value="Penicillin binding protein dimerisation domain"/>
    <property type="match status" value="1"/>
</dbReference>
<dbReference type="OrthoDB" id="9789078at2"/>
<feature type="domain" description="Penicillin-binding protein dimerisation" evidence="12">
    <location>
        <begin position="136"/>
        <end position="299"/>
    </location>
</feature>
<dbReference type="Proteomes" id="UP000193529">
    <property type="component" value="Unassembled WGS sequence"/>
</dbReference>
<keyword evidence="13" id="KW-0132">Cell division</keyword>
<evidence type="ECO:0000259" key="12">
    <source>
        <dbReference type="Pfam" id="PF03717"/>
    </source>
</evidence>
<evidence type="ECO:0000313" key="14">
    <source>
        <dbReference type="Proteomes" id="UP000193529"/>
    </source>
</evidence>
<reference evidence="13 14" key="1">
    <citation type="submission" date="2016-01" db="EMBL/GenBank/DDBJ databases">
        <title>The new phylogeny of the genus Mycobacterium.</title>
        <authorList>
            <person name="Tarcisio F."/>
            <person name="Conor M."/>
            <person name="Antonella G."/>
            <person name="Elisabetta G."/>
            <person name="Giulia F.S."/>
            <person name="Sara T."/>
            <person name="Anna F."/>
            <person name="Clotilde B."/>
            <person name="Roberto B."/>
            <person name="Veronica D.S."/>
            <person name="Fabio R."/>
            <person name="Monica P."/>
            <person name="Olivier J."/>
            <person name="Enrico T."/>
            <person name="Nicola S."/>
        </authorList>
    </citation>
    <scope>NUCLEOTIDE SEQUENCE [LARGE SCALE GENOMIC DNA]</scope>
    <source>
        <strain evidence="13 14">DSM 44572</strain>
    </source>
</reference>
<evidence type="ECO:0000256" key="2">
    <source>
        <dbReference type="ARBA" id="ARBA00007171"/>
    </source>
</evidence>
<comment type="subcellular location">
    <subcellularLocation>
        <location evidence="1">Cell membrane</location>
        <topology evidence="1">Single-pass membrane protein</topology>
    </subcellularLocation>
</comment>
<dbReference type="GO" id="GO:0071555">
    <property type="term" value="P:cell wall organization"/>
    <property type="evidence" value="ECO:0007669"/>
    <property type="project" value="TreeGrafter"/>
</dbReference>
<dbReference type="GO" id="GO:0008658">
    <property type="term" value="F:penicillin binding"/>
    <property type="evidence" value="ECO:0007669"/>
    <property type="project" value="InterPro"/>
</dbReference>
<keyword evidence="13" id="KW-0131">Cell cycle</keyword>
<dbReference type="InterPro" id="IPR050515">
    <property type="entry name" value="Beta-lactam/transpept"/>
</dbReference>
<accession>A0A1X1Z0N2</accession>
<dbReference type="GO" id="GO:0005886">
    <property type="term" value="C:plasma membrane"/>
    <property type="evidence" value="ECO:0007669"/>
    <property type="project" value="UniProtKB-SubCell"/>
</dbReference>
<comment type="caution">
    <text evidence="13">The sequence shown here is derived from an EMBL/GenBank/DDBJ whole genome shotgun (WGS) entry which is preliminary data.</text>
</comment>
<feature type="domain" description="Penicillin-binding protein transpeptidase" evidence="11">
    <location>
        <begin position="343"/>
        <end position="658"/>
    </location>
</feature>
<dbReference type="SUPFAM" id="SSF56601">
    <property type="entry name" value="beta-lactamase/transpeptidase-like"/>
    <property type="match status" value="1"/>
</dbReference>
<gene>
    <name evidence="13" type="ORF">AWC19_21640</name>
</gene>
<keyword evidence="3" id="KW-1003">Cell membrane</keyword>
<evidence type="ECO:0000256" key="5">
    <source>
        <dbReference type="ARBA" id="ARBA00022989"/>
    </source>
</evidence>
<keyword evidence="5 10" id="KW-1133">Transmembrane helix</keyword>
<keyword evidence="6 10" id="KW-0472">Membrane</keyword>